<evidence type="ECO:0000259" key="2">
    <source>
        <dbReference type="Pfam" id="PF01970"/>
    </source>
</evidence>
<feature type="transmembrane region" description="Helical" evidence="1">
    <location>
        <begin position="390"/>
        <end position="409"/>
    </location>
</feature>
<protein>
    <recommendedName>
        <fullName evidence="2">DUF112 domain-containing protein</fullName>
    </recommendedName>
</protein>
<gene>
    <name evidence="3" type="ORF">AXW67_03880</name>
</gene>
<dbReference type="Proteomes" id="UP000077173">
    <property type="component" value="Unassembled WGS sequence"/>
</dbReference>
<dbReference type="InterPro" id="IPR002823">
    <property type="entry name" value="DUF112_TM"/>
</dbReference>
<feature type="transmembrane region" description="Helical" evidence="1">
    <location>
        <begin position="170"/>
        <end position="189"/>
    </location>
</feature>
<dbReference type="AlphaFoldDB" id="A0A176ZDF4"/>
<feature type="transmembrane region" description="Helical" evidence="1">
    <location>
        <begin position="201"/>
        <end position="222"/>
    </location>
</feature>
<evidence type="ECO:0000313" key="4">
    <source>
        <dbReference type="Proteomes" id="UP000077173"/>
    </source>
</evidence>
<evidence type="ECO:0000313" key="3">
    <source>
        <dbReference type="EMBL" id="OAF18660.1"/>
    </source>
</evidence>
<name>A0A176ZDF4_9BRAD</name>
<dbReference type="PANTHER" id="PTHR35342">
    <property type="entry name" value="TRICARBOXYLIC TRANSPORT PROTEIN"/>
    <property type="match status" value="1"/>
</dbReference>
<dbReference type="GeneID" id="32588047"/>
<dbReference type="PANTHER" id="PTHR35342:SF5">
    <property type="entry name" value="TRICARBOXYLIC TRANSPORT PROTEIN"/>
    <property type="match status" value="1"/>
</dbReference>
<reference evidence="3 4" key="1">
    <citation type="submission" date="2016-02" db="EMBL/GenBank/DDBJ databases">
        <title>Draft genome sequence of the strain BR 10247T Bradyrhizobium neotropicale isolated from nodules of Centrolobium paraense.</title>
        <authorList>
            <person name="Simoes-Araujo J.L."/>
            <person name="Barauna A.C."/>
            <person name="Silva K."/>
            <person name="Zilli J.E."/>
        </authorList>
    </citation>
    <scope>NUCLEOTIDE SEQUENCE [LARGE SCALE GENOMIC DNA]</scope>
    <source>
        <strain evidence="3 4">BR 10247</strain>
    </source>
</reference>
<feature type="transmembrane region" description="Helical" evidence="1">
    <location>
        <begin position="109"/>
        <end position="132"/>
    </location>
</feature>
<feature type="transmembrane region" description="Helical" evidence="1">
    <location>
        <begin position="415"/>
        <end position="445"/>
    </location>
</feature>
<organism evidence="3 4">
    <name type="scientific">Bradyrhizobium neotropicale</name>
    <dbReference type="NCBI Taxonomy" id="1497615"/>
    <lineage>
        <taxon>Bacteria</taxon>
        <taxon>Pseudomonadati</taxon>
        <taxon>Pseudomonadota</taxon>
        <taxon>Alphaproteobacteria</taxon>
        <taxon>Hyphomicrobiales</taxon>
        <taxon>Nitrobacteraceae</taxon>
        <taxon>Bradyrhizobium</taxon>
    </lineage>
</organism>
<feature type="transmembrane region" description="Helical" evidence="1">
    <location>
        <begin position="356"/>
        <end position="383"/>
    </location>
</feature>
<proteinExistence type="predicted"/>
<dbReference type="Pfam" id="PF01970">
    <property type="entry name" value="TctA"/>
    <property type="match status" value="1"/>
</dbReference>
<feature type="transmembrane region" description="Helical" evidence="1">
    <location>
        <begin position="263"/>
        <end position="283"/>
    </location>
</feature>
<keyword evidence="1" id="KW-0812">Transmembrane</keyword>
<evidence type="ECO:0000256" key="1">
    <source>
        <dbReference type="SAM" id="Phobius"/>
    </source>
</evidence>
<feature type="transmembrane region" description="Helical" evidence="1">
    <location>
        <begin position="466"/>
        <end position="488"/>
    </location>
</feature>
<feature type="transmembrane region" description="Helical" evidence="1">
    <location>
        <begin position="139"/>
        <end position="158"/>
    </location>
</feature>
<keyword evidence="1" id="KW-1133">Transmembrane helix</keyword>
<sequence length="504" mass="53663">MEQALADLLYGFGVALQPTNLMWVVIGVVLGNLIGVLPGLGAMTTISMLLPLTYVIPAVPAILMLAGIFYGSMYGGAICAILLNLPSHPPHAVTCIDGYPMTLNGRGGAALGVTMMASFFAASVGIALMVFVSPLLEAVAFKFGPTEISAVMLLGLLAGSTMARGSPLKGIAMTLFGLFLGSIGTDVSSGIQRYTFGLPDLADGVDLAALSLGLFGIADFLLTVDRREVSTTTTRITMRQMMPTRAELKRSILPMLRGTGVGAIFGAMPGTGPTITTFVAYALERKISKSPDRFGKGAIEGVTAPEAAAHSKTQIDFIPTMSLGIPGDPVMALLLGALIIKGVNTGPQLITEHPDVFWGLVASFWIGNLLLMVLNVPLIGIWVRLLRIPYRFLFPSALFFIAIGVYSTHNNVFDILLVAVFGCVGAIFLLLEFPVAPVVLGFVLGPMIEENFRRAMVLSRGDLMTYLERPISATFIVLCLALILLQFYSYLRLSSSPRPAQAMH</sequence>
<feature type="transmembrane region" description="Helical" evidence="1">
    <location>
        <begin position="52"/>
        <end position="83"/>
    </location>
</feature>
<feature type="domain" description="DUF112" evidence="2">
    <location>
        <begin position="21"/>
        <end position="440"/>
    </location>
</feature>
<accession>A0A176ZDF4</accession>
<dbReference type="EMBL" id="LSEF01000033">
    <property type="protein sequence ID" value="OAF18660.1"/>
    <property type="molecule type" value="Genomic_DNA"/>
</dbReference>
<feature type="transmembrane region" description="Helical" evidence="1">
    <location>
        <begin position="20"/>
        <end position="40"/>
    </location>
</feature>
<keyword evidence="1" id="KW-0472">Membrane</keyword>
<keyword evidence="4" id="KW-1185">Reference proteome</keyword>
<comment type="caution">
    <text evidence="3">The sequence shown here is derived from an EMBL/GenBank/DDBJ whole genome shotgun (WGS) entry which is preliminary data.</text>
</comment>